<gene>
    <name evidence="2" type="ORF">R3P38DRAFT_3168847</name>
</gene>
<evidence type="ECO:0000256" key="1">
    <source>
        <dbReference type="SAM" id="MobiDB-lite"/>
    </source>
</evidence>
<reference evidence="2 3" key="1">
    <citation type="journal article" date="2024" name="J Genomics">
        <title>Draft genome sequencing and assembly of Favolaschia claudopus CIRM-BRFM 2984 isolated from oak limbs.</title>
        <authorList>
            <person name="Navarro D."/>
            <person name="Drula E."/>
            <person name="Chaduli D."/>
            <person name="Cazenave R."/>
            <person name="Ahrendt S."/>
            <person name="Wang J."/>
            <person name="Lipzen A."/>
            <person name="Daum C."/>
            <person name="Barry K."/>
            <person name="Grigoriev I.V."/>
            <person name="Favel A."/>
            <person name="Rosso M.N."/>
            <person name="Martin F."/>
        </authorList>
    </citation>
    <scope>NUCLEOTIDE SEQUENCE [LARGE SCALE GENOMIC DNA]</scope>
    <source>
        <strain evidence="2 3">CIRM-BRFM 2984</strain>
    </source>
</reference>
<accession>A0AAW0E1F3</accession>
<feature type="region of interest" description="Disordered" evidence="1">
    <location>
        <begin position="77"/>
        <end position="102"/>
    </location>
</feature>
<evidence type="ECO:0000313" key="3">
    <source>
        <dbReference type="Proteomes" id="UP001362999"/>
    </source>
</evidence>
<dbReference type="EMBL" id="JAWWNJ010000004">
    <property type="protein sequence ID" value="KAK7057331.1"/>
    <property type="molecule type" value="Genomic_DNA"/>
</dbReference>
<protein>
    <submittedName>
        <fullName evidence="2">Uncharacterized protein</fullName>
    </submittedName>
</protein>
<organism evidence="2 3">
    <name type="scientific">Favolaschia claudopus</name>
    <dbReference type="NCBI Taxonomy" id="2862362"/>
    <lineage>
        <taxon>Eukaryota</taxon>
        <taxon>Fungi</taxon>
        <taxon>Dikarya</taxon>
        <taxon>Basidiomycota</taxon>
        <taxon>Agaricomycotina</taxon>
        <taxon>Agaricomycetes</taxon>
        <taxon>Agaricomycetidae</taxon>
        <taxon>Agaricales</taxon>
        <taxon>Marasmiineae</taxon>
        <taxon>Mycenaceae</taxon>
        <taxon>Favolaschia</taxon>
    </lineage>
</organism>
<feature type="compositionally biased region" description="Polar residues" evidence="1">
    <location>
        <begin position="87"/>
        <end position="102"/>
    </location>
</feature>
<comment type="caution">
    <text evidence="2">The sequence shown here is derived from an EMBL/GenBank/DDBJ whole genome shotgun (WGS) entry which is preliminary data.</text>
</comment>
<name>A0AAW0E1F3_9AGAR</name>
<dbReference type="Proteomes" id="UP001362999">
    <property type="component" value="Unassembled WGS sequence"/>
</dbReference>
<evidence type="ECO:0000313" key="2">
    <source>
        <dbReference type="EMBL" id="KAK7057331.1"/>
    </source>
</evidence>
<dbReference type="AlphaFoldDB" id="A0AAW0E1F3"/>
<sequence>MSSTPSPVKRVRTARSQYIAQEQQLNNAVDQWADARAEFEAAEAAAIKAGHQPTTELSLTSHGADVEAQARKIQAILNPEEDEPSKPASQKGETIRENATISQERRAELGKLLEEDAPMTPEALLSLAFNPKQAPMNKARDQALENAVKGIELATENQWASLLIPHSSNFSLTSAQRLLLLNYQSHLASTRNLITQADANSREHSSRPSPDGEHKVSQASLAKDFLLLDSLDEANTVHMWIQSIFVKLAGAILAARHHLLSTRDKTFTQRLPLLMWQHTTEGLDQDIDNPDVLRAFASSHTKLRLKVTAEMVARTRLLQHYARYGSIVFLDPCWQMRSFTNKDFAPTAQLQAVELFKILQAKCASIQDNDDQLGDLLNLRAFNADWTIIYIIASMYENGVKAAGTRLVQNYLAELRPFQLF</sequence>
<keyword evidence="3" id="KW-1185">Reference proteome</keyword>
<proteinExistence type="predicted"/>